<evidence type="ECO:0000313" key="2">
    <source>
        <dbReference type="EMBL" id="VDL60945.1"/>
    </source>
</evidence>
<organism evidence="4">
    <name type="scientific">Hymenolepis diminuta</name>
    <name type="common">Rat tapeworm</name>
    <dbReference type="NCBI Taxonomy" id="6216"/>
    <lineage>
        <taxon>Eukaryota</taxon>
        <taxon>Metazoa</taxon>
        <taxon>Spiralia</taxon>
        <taxon>Lophotrochozoa</taxon>
        <taxon>Platyhelminthes</taxon>
        <taxon>Cestoda</taxon>
        <taxon>Eucestoda</taxon>
        <taxon>Cyclophyllidea</taxon>
        <taxon>Hymenolepididae</taxon>
        <taxon>Hymenolepis</taxon>
    </lineage>
</organism>
<dbReference type="OrthoDB" id="10410161at2759"/>
<evidence type="ECO:0000313" key="4">
    <source>
        <dbReference type="WBParaSite" id="HDID_0000862901-mRNA-1"/>
    </source>
</evidence>
<dbReference type="Proteomes" id="UP000274504">
    <property type="component" value="Unassembled WGS sequence"/>
</dbReference>
<feature type="compositionally biased region" description="Polar residues" evidence="1">
    <location>
        <begin position="42"/>
        <end position="69"/>
    </location>
</feature>
<reference evidence="4" key="1">
    <citation type="submission" date="2017-02" db="UniProtKB">
        <authorList>
            <consortium name="WormBaseParasite"/>
        </authorList>
    </citation>
    <scope>IDENTIFICATION</scope>
</reference>
<proteinExistence type="predicted"/>
<feature type="compositionally biased region" description="Low complexity" evidence="1">
    <location>
        <begin position="79"/>
        <end position="93"/>
    </location>
</feature>
<dbReference type="AlphaFoldDB" id="A0A0R3STB4"/>
<reference evidence="2 3" key="2">
    <citation type="submission" date="2018-11" db="EMBL/GenBank/DDBJ databases">
        <authorList>
            <consortium name="Pathogen Informatics"/>
        </authorList>
    </citation>
    <scope>NUCLEOTIDE SEQUENCE [LARGE SCALE GENOMIC DNA]</scope>
</reference>
<evidence type="ECO:0000256" key="1">
    <source>
        <dbReference type="SAM" id="MobiDB-lite"/>
    </source>
</evidence>
<sequence>MPRQLGKYMLSCWHRDPNRRPTFSSLVISLSQLKREYFEASELSSPTDSGILSMPRQQISRPSQSNSPSPLEAREHSRSGPSSSLTTPALTPTESQTSQINLNSPGSRLPRLKPVMVVSSEENDILVELPVEKPCPSNSTATTTTTTIVGVCPDGDDSF</sequence>
<feature type="region of interest" description="Disordered" evidence="1">
    <location>
        <begin position="40"/>
        <end position="110"/>
    </location>
</feature>
<accession>A0A0R3STB4</accession>
<dbReference type="WBParaSite" id="HDID_0000862901-mRNA-1">
    <property type="protein sequence ID" value="HDID_0000862901-mRNA-1"/>
    <property type="gene ID" value="HDID_0000862901"/>
</dbReference>
<evidence type="ECO:0000313" key="3">
    <source>
        <dbReference type="Proteomes" id="UP000274504"/>
    </source>
</evidence>
<protein>
    <submittedName>
        <fullName evidence="4">PK_Tyr_Ser-Thr domain-containing protein</fullName>
    </submittedName>
</protein>
<name>A0A0R3STB4_HYMDI</name>
<gene>
    <name evidence="2" type="ORF">HDID_LOCUS8627</name>
</gene>
<dbReference type="EMBL" id="UYSG01011112">
    <property type="protein sequence ID" value="VDL60945.1"/>
    <property type="molecule type" value="Genomic_DNA"/>
</dbReference>
<feature type="compositionally biased region" description="Polar residues" evidence="1">
    <location>
        <begin position="94"/>
        <end position="106"/>
    </location>
</feature>